<sequence>MMGGDSCCCDSSLGKEVKPFIFRVSDMCSNPTQPDINIVKQKSLNFSGYFVRCVSVGYCFQAGLAITPNVDVALKVHCASDCFVDGCHLCLVQ</sequence>
<dbReference type="AlphaFoldDB" id="A0A4Y2DAM8"/>
<dbReference type="Proteomes" id="UP000499080">
    <property type="component" value="Unassembled WGS sequence"/>
</dbReference>
<organism evidence="1 2">
    <name type="scientific">Araneus ventricosus</name>
    <name type="common">Orbweaver spider</name>
    <name type="synonym">Epeira ventricosa</name>
    <dbReference type="NCBI Taxonomy" id="182803"/>
    <lineage>
        <taxon>Eukaryota</taxon>
        <taxon>Metazoa</taxon>
        <taxon>Ecdysozoa</taxon>
        <taxon>Arthropoda</taxon>
        <taxon>Chelicerata</taxon>
        <taxon>Arachnida</taxon>
        <taxon>Araneae</taxon>
        <taxon>Araneomorphae</taxon>
        <taxon>Entelegynae</taxon>
        <taxon>Araneoidea</taxon>
        <taxon>Araneidae</taxon>
        <taxon>Araneus</taxon>
    </lineage>
</organism>
<evidence type="ECO:0000313" key="2">
    <source>
        <dbReference type="Proteomes" id="UP000499080"/>
    </source>
</evidence>
<keyword evidence="2" id="KW-1185">Reference proteome</keyword>
<proteinExistence type="predicted"/>
<comment type="caution">
    <text evidence="1">The sequence shown here is derived from an EMBL/GenBank/DDBJ whole genome shotgun (WGS) entry which is preliminary data.</text>
</comment>
<gene>
    <name evidence="1" type="ORF">AVEN_44107_1</name>
</gene>
<protein>
    <submittedName>
        <fullName evidence="1">Uncharacterized protein</fullName>
    </submittedName>
</protein>
<evidence type="ECO:0000313" key="1">
    <source>
        <dbReference type="EMBL" id="GBM13843.1"/>
    </source>
</evidence>
<dbReference type="EMBL" id="BGPR01000335">
    <property type="protein sequence ID" value="GBM13843.1"/>
    <property type="molecule type" value="Genomic_DNA"/>
</dbReference>
<reference evidence="1 2" key="1">
    <citation type="journal article" date="2019" name="Sci. Rep.">
        <title>Orb-weaving spider Araneus ventricosus genome elucidates the spidroin gene catalogue.</title>
        <authorList>
            <person name="Kono N."/>
            <person name="Nakamura H."/>
            <person name="Ohtoshi R."/>
            <person name="Moran D.A.P."/>
            <person name="Shinohara A."/>
            <person name="Yoshida Y."/>
            <person name="Fujiwara M."/>
            <person name="Mori M."/>
            <person name="Tomita M."/>
            <person name="Arakawa K."/>
        </authorList>
    </citation>
    <scope>NUCLEOTIDE SEQUENCE [LARGE SCALE GENOMIC DNA]</scope>
</reference>
<accession>A0A4Y2DAM8</accession>
<name>A0A4Y2DAM8_ARAVE</name>